<dbReference type="GO" id="GO:0030165">
    <property type="term" value="F:PDZ domain binding"/>
    <property type="evidence" value="ECO:0007669"/>
    <property type="project" value="TreeGrafter"/>
</dbReference>
<proteinExistence type="predicted"/>
<dbReference type="Proteomes" id="UP001243330">
    <property type="component" value="Unassembled WGS sequence"/>
</dbReference>
<dbReference type="InterPro" id="IPR031352">
    <property type="entry name" value="SesA"/>
</dbReference>
<dbReference type="PANTHER" id="PTHR24116">
    <property type="entry name" value="KINASE D-INTERACTING SUBSTRATE OF 220 KDA"/>
    <property type="match status" value="1"/>
</dbReference>
<dbReference type="GO" id="GO:0019887">
    <property type="term" value="F:protein kinase regulator activity"/>
    <property type="evidence" value="ECO:0007669"/>
    <property type="project" value="TreeGrafter"/>
</dbReference>
<keyword evidence="1" id="KW-0040">ANK repeat</keyword>
<feature type="compositionally biased region" description="Basic and acidic residues" evidence="2">
    <location>
        <begin position="260"/>
        <end position="283"/>
    </location>
</feature>
<sequence>MESTDIIASIIASVETISLSYGRFHRIEGFPRAFTEVAHALLLVEEILPLLQQGIKSQSSHWHNDDFIVKSLNDGLSECLELASSMCSIIRDITAVQDSGINKWSGIIHSYRQKVASIGKGHNIETLMLNLLVGLRKVFLNDSITKDFALPEQDAKLENAYKSLTGALSSLQASDTAQPSTTRSGFPRVSAASTSSVFSRPSVASSVFSRGSAASTSSSFSRASATSSSFYKRLTTRLERNKHQFATGSTAAMPPIINPTEEKPEAGELVENRESQKPPERDQIEAMNTIEEKSEVGEVAENDEVPQPSEKYLIEKHKSTELLSAARRGNEGVVRALLEKNDVNSDYDDGKRLAPQLWAANKRRETINRPPEKMVRVIEPKDKAGRTPLSWAAGGGHLRIVRILLYHGIDAETSDHMFRTPLSWAARGGHMDVVHILLDSGCNIESWDAAGRTPLSWAAGKGHLTVVGALLDCGSQTESWDNTGRTPLSWAAGEGHIDVIKLLLERGSDIESWDNNGRKPLSWAVIKSHTEIMSHLIRAGASVDSVDNDGRTLLSWAAEQGQEVAVIQLLDAGADAKSKDSTGFTPLSWAAEKGHLEVVQRLLLVEDLKVSDEVVEEAGWLPRHEDGSPTTADTQSLLSELDVNLHQPFCAHKLRKKESESTMHQSSDLRAQHLCRVDMQNHLSRLCGLAGVFPPERNPSSAFGWISFLTQETSIFFSKPNGDMKKSRVPKGFILQLHQAASGLVSAAICLQQSGFCCNQFTVLTASQYESGQCVIGMKTIVFDRLLELEASIAALRYEGLSDSIISRCVSICMHILENLFDISLPMPSTSGLKLHYCSLAVQLLCLGLVLYSRAHVGTFHPVYLAKPLNDIILCGSSSDHLQIAAEQHELSCMGDMVGEKVFAFRLISQTPPTEKKQSPAYLSATCEEIVDSWGPGSLLFADPEGLSEDRIFGLVIRGGIIEYHGRLSNGDRLFHWGEELVNTDPTSSVVFGYRDRIVIGADLGATEGSAVTVVHRMKPESQINAPQDDQQESEESANENIHERQNQPPSLYRSVNVNDTCKRDTLETWRASQGYRAMMGTEPSVWKFVERSFVLQFGDKVLGQVGANQTKQPGVSAKQAVLDRWTNEGNLLLLEELYGLQVSLCTGVARRVPLRVIVCDDLIDYIGGLKIPGWKELEGQARRAMMSKESFCEWDSKLTPDSESRKCMVKVVDKLLRRLRDTGFDKNGIRFVLLWPNKSEAHHCVRLAPEGDQAWCRMLKDKEWSTTFAVATNLCLEASSYKCRDGQTVWGGMKTLSTFMFYSEPGGSSTICAKTWQINDDRWYWSGETGGKVMFLARKKPEKVAELDFYRRRLNVLPKRLWSFIPSPEVLVEITSMEDSGEEVLIACRS</sequence>
<dbReference type="SMART" id="SM00248">
    <property type="entry name" value="ANK"/>
    <property type="match status" value="8"/>
</dbReference>
<dbReference type="Pfam" id="PF12796">
    <property type="entry name" value="Ank_2"/>
    <property type="match status" value="3"/>
</dbReference>
<dbReference type="SUPFAM" id="SSF48403">
    <property type="entry name" value="Ankyrin repeat"/>
    <property type="match status" value="1"/>
</dbReference>
<dbReference type="PROSITE" id="PS50088">
    <property type="entry name" value="ANK_REPEAT"/>
    <property type="match status" value="7"/>
</dbReference>
<feature type="repeat" description="ANK" evidence="1">
    <location>
        <begin position="450"/>
        <end position="482"/>
    </location>
</feature>
<reference evidence="4" key="1">
    <citation type="submission" date="2023-01" db="EMBL/GenBank/DDBJ databases">
        <title>Colletotrichum chrysophilum M932 genome sequence.</title>
        <authorList>
            <person name="Baroncelli R."/>
        </authorList>
    </citation>
    <scope>NUCLEOTIDE SEQUENCE</scope>
    <source>
        <strain evidence="4">M932</strain>
    </source>
</reference>
<feature type="domain" description="NACHT-NTPase and P-loop NTPases N-terminal" evidence="3">
    <location>
        <begin position="7"/>
        <end position="136"/>
    </location>
</feature>
<evidence type="ECO:0000259" key="3">
    <source>
        <dbReference type="Pfam" id="PF17107"/>
    </source>
</evidence>
<accession>A0AAD9EBG9</accession>
<protein>
    <recommendedName>
        <fullName evidence="3">NACHT-NTPase and P-loop NTPases N-terminal domain-containing protein</fullName>
    </recommendedName>
</protein>
<feature type="repeat" description="ANK" evidence="1">
    <location>
        <begin position="417"/>
        <end position="449"/>
    </location>
</feature>
<organism evidence="4 5">
    <name type="scientific">Colletotrichum chrysophilum</name>
    <dbReference type="NCBI Taxonomy" id="1836956"/>
    <lineage>
        <taxon>Eukaryota</taxon>
        <taxon>Fungi</taxon>
        <taxon>Dikarya</taxon>
        <taxon>Ascomycota</taxon>
        <taxon>Pezizomycotina</taxon>
        <taxon>Sordariomycetes</taxon>
        <taxon>Hypocreomycetidae</taxon>
        <taxon>Glomerellales</taxon>
        <taxon>Glomerellaceae</taxon>
        <taxon>Colletotrichum</taxon>
        <taxon>Colletotrichum gloeosporioides species complex</taxon>
    </lineage>
</organism>
<feature type="compositionally biased region" description="Polar residues" evidence="2">
    <location>
        <begin position="1047"/>
        <end position="1056"/>
    </location>
</feature>
<evidence type="ECO:0000256" key="2">
    <source>
        <dbReference type="SAM" id="MobiDB-lite"/>
    </source>
</evidence>
<dbReference type="PROSITE" id="PS50297">
    <property type="entry name" value="ANK_REP_REGION"/>
    <property type="match status" value="7"/>
</dbReference>
<evidence type="ECO:0000256" key="1">
    <source>
        <dbReference type="PROSITE-ProRule" id="PRU00023"/>
    </source>
</evidence>
<keyword evidence="5" id="KW-1185">Reference proteome</keyword>
<feature type="repeat" description="ANK" evidence="1">
    <location>
        <begin position="582"/>
        <end position="603"/>
    </location>
</feature>
<dbReference type="InterPro" id="IPR052771">
    <property type="entry name" value="Neurotrophin_sig_adaptor"/>
</dbReference>
<name>A0AAD9EBG9_9PEZI</name>
<dbReference type="EMBL" id="JAQOWY010000289">
    <property type="protein sequence ID" value="KAK1844994.1"/>
    <property type="molecule type" value="Genomic_DNA"/>
</dbReference>
<feature type="repeat" description="ANK" evidence="1">
    <location>
        <begin position="384"/>
        <end position="416"/>
    </location>
</feature>
<comment type="caution">
    <text evidence="4">The sequence shown here is derived from an EMBL/GenBank/DDBJ whole genome shotgun (WGS) entry which is preliminary data.</text>
</comment>
<evidence type="ECO:0000313" key="5">
    <source>
        <dbReference type="Proteomes" id="UP001243330"/>
    </source>
</evidence>
<gene>
    <name evidence="4" type="ORF">CCHR01_12357</name>
</gene>
<dbReference type="PANTHER" id="PTHR24116:SF0">
    <property type="entry name" value="KINASE D-INTERACTING SUBSTRATE OF 220 KDA"/>
    <property type="match status" value="1"/>
</dbReference>
<feature type="repeat" description="ANK" evidence="1">
    <location>
        <begin position="483"/>
        <end position="515"/>
    </location>
</feature>
<dbReference type="Gene3D" id="1.25.40.20">
    <property type="entry name" value="Ankyrin repeat-containing domain"/>
    <property type="match status" value="1"/>
</dbReference>
<evidence type="ECO:0000313" key="4">
    <source>
        <dbReference type="EMBL" id="KAK1844994.1"/>
    </source>
</evidence>
<dbReference type="InterPro" id="IPR002110">
    <property type="entry name" value="Ankyrin_rpt"/>
</dbReference>
<dbReference type="InterPro" id="IPR036770">
    <property type="entry name" value="Ankyrin_rpt-contain_sf"/>
</dbReference>
<feature type="region of interest" description="Disordered" evidence="2">
    <location>
        <begin position="1021"/>
        <end position="1056"/>
    </location>
</feature>
<feature type="repeat" description="ANK" evidence="1">
    <location>
        <begin position="516"/>
        <end position="548"/>
    </location>
</feature>
<feature type="region of interest" description="Disordered" evidence="2">
    <location>
        <begin position="244"/>
        <end position="283"/>
    </location>
</feature>
<feature type="repeat" description="ANK" evidence="1">
    <location>
        <begin position="549"/>
        <end position="581"/>
    </location>
</feature>
<dbReference type="Pfam" id="PF17107">
    <property type="entry name" value="SesA"/>
    <property type="match status" value="1"/>
</dbReference>